<organism evidence="1 2">
    <name type="scientific">Vitis vinifera</name>
    <name type="common">Grape</name>
    <dbReference type="NCBI Taxonomy" id="29760"/>
    <lineage>
        <taxon>Eukaryota</taxon>
        <taxon>Viridiplantae</taxon>
        <taxon>Streptophyta</taxon>
        <taxon>Embryophyta</taxon>
        <taxon>Tracheophyta</taxon>
        <taxon>Spermatophyta</taxon>
        <taxon>Magnoliopsida</taxon>
        <taxon>eudicotyledons</taxon>
        <taxon>Gunneridae</taxon>
        <taxon>Pentapetalae</taxon>
        <taxon>rosids</taxon>
        <taxon>Vitales</taxon>
        <taxon>Vitaceae</taxon>
        <taxon>Viteae</taxon>
        <taxon>Vitis</taxon>
    </lineage>
</organism>
<reference evidence="1 2" key="1">
    <citation type="journal article" date="2018" name="PLoS Genet.">
        <title>Population sequencing reveals clonal diversity and ancestral inbreeding in the grapevine cultivar Chardonnay.</title>
        <authorList>
            <person name="Roach M.J."/>
            <person name="Johnson D.L."/>
            <person name="Bohlmann J."/>
            <person name="van Vuuren H.J."/>
            <person name="Jones S.J."/>
            <person name="Pretorius I.S."/>
            <person name="Schmidt S.A."/>
            <person name="Borneman A.R."/>
        </authorList>
    </citation>
    <scope>NUCLEOTIDE SEQUENCE [LARGE SCALE GENOMIC DNA]</scope>
    <source>
        <strain evidence="2">cv. Chardonnay</strain>
        <tissue evidence="1">Leaf</tissue>
    </source>
</reference>
<accession>A0A438DNU7</accession>
<dbReference type="PANTHER" id="PTHR11439:SF440">
    <property type="entry name" value="INTEGRASE CATALYTIC DOMAIN-CONTAINING PROTEIN"/>
    <property type="match status" value="1"/>
</dbReference>
<dbReference type="CDD" id="cd09272">
    <property type="entry name" value="RNase_HI_RT_Ty1"/>
    <property type="match status" value="1"/>
</dbReference>
<sequence length="591" mass="68397">MYIRGHGKIGYLTEDKKALALEESTYATWDPKNSMIMTWLINSIDEDISSNYMCYSTVNELWDNANQMYSDLGNQSQVYELTLKLGEIRQCDDMVTKYFNSLKRLWQDLNLFNDYEWKSTEDANHNKKVVEAHWIYNFFAGLNVEFDEVRGRIISKSPLPTIGEIVAKCDYCNRPHHTHETYWKIHNKPANWKSSKTGDKINRAMPTGNEYEASPFSKEHMDHLLKLLKSNSSSGVPNAFIVQTDLNYDWPLHQLDVKNVFLNKDLEEKVFMNLPPGFEDRFGPNKIKDLGLLKYFLGMEFTRFKEGKFVNQRKYILDLLDHFNAVYRILRYLKGTLGKGLIFKKCGHLHVEAYTDADWVGSIVDRRSTSGYCKFVGGNLVTWRSKKQNVVARNIVEAKFKVVVHGICEVLWIKRLLDDLKMSNQLPMKAREPRKAKNSLNWLSWGSTGSLAIGAFNALAGYRCLDQTLTGPQPGNRVPQLRREGYWMRECVFYTPRPDLNRFPSRLSRLENPWANKTAISIAHNRVLHDGMKHVEVKKHFIKEKLEIGLICMPYIPIAKQIADLLTKGIPKKQFVDLIGKLAMEDIFKLA</sequence>
<dbReference type="EMBL" id="QGNW01001547">
    <property type="protein sequence ID" value="RVW37137.1"/>
    <property type="molecule type" value="Genomic_DNA"/>
</dbReference>
<dbReference type="Proteomes" id="UP000288805">
    <property type="component" value="Unassembled WGS sequence"/>
</dbReference>
<evidence type="ECO:0000313" key="2">
    <source>
        <dbReference type="Proteomes" id="UP000288805"/>
    </source>
</evidence>
<dbReference type="AlphaFoldDB" id="A0A438DNU7"/>
<dbReference type="PANTHER" id="PTHR11439">
    <property type="entry name" value="GAG-POL-RELATED RETROTRANSPOSON"/>
    <property type="match status" value="1"/>
</dbReference>
<comment type="caution">
    <text evidence="1">The sequence shown here is derived from an EMBL/GenBank/DDBJ whole genome shotgun (WGS) entry which is preliminary data.</text>
</comment>
<name>A0A438DNU7_VITVI</name>
<protein>
    <submittedName>
        <fullName evidence="1">Retrovirus-related Pol polyprotein from transposon RE2</fullName>
    </submittedName>
</protein>
<proteinExistence type="predicted"/>
<evidence type="ECO:0000313" key="1">
    <source>
        <dbReference type="EMBL" id="RVW37137.1"/>
    </source>
</evidence>
<gene>
    <name evidence="1" type="primary">RE2_674</name>
    <name evidence="1" type="ORF">CK203_084538</name>
</gene>